<dbReference type="EMBL" id="CP071709">
    <property type="protein sequence ID" value="QVY62656.1"/>
    <property type="molecule type" value="Genomic_DNA"/>
</dbReference>
<feature type="domain" description="Lysozyme inhibitor LprI-like N-terminal" evidence="3">
    <location>
        <begin position="109"/>
        <end position="199"/>
    </location>
</feature>
<evidence type="ECO:0000256" key="2">
    <source>
        <dbReference type="SAM" id="SignalP"/>
    </source>
</evidence>
<feature type="chain" id="PRO_5047152649" evidence="2">
    <location>
        <begin position="20"/>
        <end position="205"/>
    </location>
</feature>
<evidence type="ECO:0000313" key="4">
    <source>
        <dbReference type="EMBL" id="QVY62656.1"/>
    </source>
</evidence>
<dbReference type="PANTHER" id="PTHR39176:SF1">
    <property type="entry name" value="PERIPLASMIC PROTEIN"/>
    <property type="match status" value="1"/>
</dbReference>
<dbReference type="PROSITE" id="PS51257">
    <property type="entry name" value="PROKAR_LIPOPROTEIN"/>
    <property type="match status" value="1"/>
</dbReference>
<dbReference type="Gene3D" id="1.20.1270.180">
    <property type="match status" value="1"/>
</dbReference>
<dbReference type="Pfam" id="PF07007">
    <property type="entry name" value="LprI"/>
    <property type="match status" value="1"/>
</dbReference>
<keyword evidence="2" id="KW-0732">Signal</keyword>
<sequence>MKSKRILLILLASFVMLLAACQDSSEETGSNSDTQSEENSGSEQTPENSDSAAPDEQDESSNEPSDETPAQDPSNSADNSDSEESESKKEEYLAKLDEIDQEMTEMMENSTASNTVEMKKEASDRWEAWDDALNEIYDVLEEQLSQEEMDALRIEQRSWIEHRDATAKEASLKYEGGTQENVEYTAVMADVTRERCYELVNEYMK</sequence>
<proteinExistence type="predicted"/>
<keyword evidence="5" id="KW-1185">Reference proteome</keyword>
<name>A0ABX8FF63_9BACI</name>
<evidence type="ECO:0000313" key="5">
    <source>
        <dbReference type="Proteomes" id="UP000679247"/>
    </source>
</evidence>
<organism evidence="4 5">
    <name type="scientific">Cytobacillus gottheilii</name>
    <dbReference type="NCBI Taxonomy" id="859144"/>
    <lineage>
        <taxon>Bacteria</taxon>
        <taxon>Bacillati</taxon>
        <taxon>Bacillota</taxon>
        <taxon>Bacilli</taxon>
        <taxon>Bacillales</taxon>
        <taxon>Bacillaceae</taxon>
        <taxon>Cytobacillus</taxon>
    </lineage>
</organism>
<feature type="signal peptide" evidence="2">
    <location>
        <begin position="1"/>
        <end position="19"/>
    </location>
</feature>
<accession>A0ABX8FF63</accession>
<evidence type="ECO:0000259" key="3">
    <source>
        <dbReference type="Pfam" id="PF07007"/>
    </source>
</evidence>
<feature type="compositionally biased region" description="Polar residues" evidence="1">
    <location>
        <begin position="27"/>
        <end position="51"/>
    </location>
</feature>
<feature type="compositionally biased region" description="Acidic residues" evidence="1">
    <location>
        <begin position="53"/>
        <end position="66"/>
    </location>
</feature>
<protein>
    <submittedName>
        <fullName evidence="4">DUF1311 domain-containing protein</fullName>
    </submittedName>
</protein>
<evidence type="ECO:0000256" key="1">
    <source>
        <dbReference type="SAM" id="MobiDB-lite"/>
    </source>
</evidence>
<feature type="region of interest" description="Disordered" evidence="1">
    <location>
        <begin position="22"/>
        <end position="90"/>
    </location>
</feature>
<dbReference type="RefSeq" id="WP_214478088.1">
    <property type="nucleotide sequence ID" value="NZ_CANKUS010000005.1"/>
</dbReference>
<dbReference type="Proteomes" id="UP000679247">
    <property type="component" value="Chromosome"/>
</dbReference>
<dbReference type="InterPro" id="IPR009739">
    <property type="entry name" value="LprI-like_N"/>
</dbReference>
<gene>
    <name evidence="4" type="ORF">J1899_06230</name>
</gene>
<reference evidence="4 5" key="1">
    <citation type="submission" date="2021-03" db="EMBL/GenBank/DDBJ databases">
        <title>The first data on the complete genome of the tetrodotoxin-producing bacterium.</title>
        <authorList>
            <person name="Melnikova D.I."/>
            <person name="Nijland R."/>
            <person name="Magarlamov T.Y."/>
        </authorList>
    </citation>
    <scope>NUCLEOTIDE SEQUENCE [LARGE SCALE GENOMIC DNA]</scope>
    <source>
        <strain evidence="4 5">1839</strain>
    </source>
</reference>
<dbReference type="PANTHER" id="PTHR39176">
    <property type="entry name" value="PERIPLASMIC PROTEIN-RELATED"/>
    <property type="match status" value="1"/>
</dbReference>